<dbReference type="GO" id="GO:0020037">
    <property type="term" value="F:heme binding"/>
    <property type="evidence" value="ECO:0007669"/>
    <property type="project" value="InterPro"/>
</dbReference>
<feature type="region of interest" description="Disordered" evidence="1">
    <location>
        <begin position="268"/>
        <end position="292"/>
    </location>
</feature>
<feature type="region of interest" description="Disordered" evidence="1">
    <location>
        <begin position="371"/>
        <end position="405"/>
    </location>
</feature>
<dbReference type="GO" id="GO:0019825">
    <property type="term" value="F:oxygen binding"/>
    <property type="evidence" value="ECO:0007669"/>
    <property type="project" value="InterPro"/>
</dbReference>
<dbReference type="Proteomes" id="UP001054857">
    <property type="component" value="Unassembled WGS sequence"/>
</dbReference>
<evidence type="ECO:0000313" key="3">
    <source>
        <dbReference type="Proteomes" id="UP001054857"/>
    </source>
</evidence>
<dbReference type="InterPro" id="IPR009050">
    <property type="entry name" value="Globin-like_sf"/>
</dbReference>
<comment type="caution">
    <text evidence="2">The sequence shown here is derived from an EMBL/GenBank/DDBJ whole genome shotgun (WGS) entry which is preliminary data.</text>
</comment>
<accession>A0AAD3DW44</accession>
<feature type="non-terminal residue" evidence="2">
    <location>
        <position position="1"/>
    </location>
</feature>
<name>A0AAD3DW44_9CHLO</name>
<gene>
    <name evidence="2" type="ORF">Agub_g11209</name>
</gene>
<keyword evidence="3" id="KW-1185">Reference proteome</keyword>
<dbReference type="InterPro" id="IPR012292">
    <property type="entry name" value="Globin/Proto"/>
</dbReference>
<dbReference type="EMBL" id="BMAR01000028">
    <property type="protein sequence ID" value="GFR49185.1"/>
    <property type="molecule type" value="Genomic_DNA"/>
</dbReference>
<evidence type="ECO:0000313" key="2">
    <source>
        <dbReference type="EMBL" id="GFR49185.1"/>
    </source>
</evidence>
<feature type="compositionally biased region" description="Polar residues" evidence="1">
    <location>
        <begin position="44"/>
        <end position="64"/>
    </location>
</feature>
<reference evidence="2 3" key="1">
    <citation type="journal article" date="2021" name="Sci. Rep.">
        <title>Genome sequencing of the multicellular alga Astrephomene provides insights into convergent evolution of germ-soma differentiation.</title>
        <authorList>
            <person name="Yamashita S."/>
            <person name="Yamamoto K."/>
            <person name="Matsuzaki R."/>
            <person name="Suzuki S."/>
            <person name="Yamaguchi H."/>
            <person name="Hirooka S."/>
            <person name="Minakuchi Y."/>
            <person name="Miyagishima S."/>
            <person name="Kawachi M."/>
            <person name="Toyoda A."/>
            <person name="Nozaki H."/>
        </authorList>
    </citation>
    <scope>NUCLEOTIDE SEQUENCE [LARGE SCALE GENOMIC DNA]</scope>
    <source>
        <strain evidence="2 3">NIES-4017</strain>
    </source>
</reference>
<organism evidence="2 3">
    <name type="scientific">Astrephomene gubernaculifera</name>
    <dbReference type="NCBI Taxonomy" id="47775"/>
    <lineage>
        <taxon>Eukaryota</taxon>
        <taxon>Viridiplantae</taxon>
        <taxon>Chlorophyta</taxon>
        <taxon>core chlorophytes</taxon>
        <taxon>Chlorophyceae</taxon>
        <taxon>CS clade</taxon>
        <taxon>Chlamydomonadales</taxon>
        <taxon>Astrephomenaceae</taxon>
        <taxon>Astrephomene</taxon>
    </lineage>
</organism>
<feature type="region of interest" description="Disordered" evidence="1">
    <location>
        <begin position="338"/>
        <end position="357"/>
    </location>
</feature>
<dbReference type="AlphaFoldDB" id="A0AAD3DW44"/>
<dbReference type="SUPFAM" id="SSF46458">
    <property type="entry name" value="Globin-like"/>
    <property type="match status" value="1"/>
</dbReference>
<dbReference type="Gene3D" id="1.10.490.10">
    <property type="entry name" value="Globins"/>
    <property type="match status" value="1"/>
</dbReference>
<proteinExistence type="predicted"/>
<protein>
    <submittedName>
        <fullName evidence="2">Uncharacterized protein</fullName>
    </submittedName>
</protein>
<sequence length="440" mass="46000">MCSELCSGLERRVRDIPRMYQPEKAEYKDMLYSLVHLCRAGSLARSSSMSPKSGQRFSRSQSIVSDDYSAVPPEEPEWLTKMAARTKGRDTAASIGTASSPRDPRRKPRRSSMTPISTAGRSSALAGSATAVAGPNLGRASAVIFPSPLRSSVSAFNLAAAAAAADEAGSNNSSALSPRALDAMAAARGSAQDALYDRFGTFEGLSAAVDDFYHRLCSDPRVGPAIQEVPEPAVRQVMMQIMAMSLQQRQEEAVGSGGGGGELQVVKSGDAEEEQGGEEAAAGGAGGGGVKAHYPGKDRHVWMQRCRALLRDAGAASPVLHDPCTCHRSIACPCTGGEREEVEEGNPVPLLKDPDMDPNLDRNASDLITANSKQGGAGAAGAEKGKGAGAEDALISGKEEVPGEEKPLRIGEFSYNLYDDAVYHAVMDAMAATLEGLGAA</sequence>
<evidence type="ECO:0000256" key="1">
    <source>
        <dbReference type="SAM" id="MobiDB-lite"/>
    </source>
</evidence>
<feature type="region of interest" description="Disordered" evidence="1">
    <location>
        <begin position="44"/>
        <end position="125"/>
    </location>
</feature>